<name>A0ABN9KRG8_9NEOB</name>
<evidence type="ECO:0000256" key="1">
    <source>
        <dbReference type="ARBA" id="ARBA00023015"/>
    </source>
</evidence>
<reference evidence="4" key="1">
    <citation type="submission" date="2023-07" db="EMBL/GenBank/DDBJ databases">
        <authorList>
            <person name="Stuckert A."/>
        </authorList>
    </citation>
    <scope>NUCLEOTIDE SEQUENCE</scope>
</reference>
<evidence type="ECO:0000256" key="2">
    <source>
        <dbReference type="ARBA" id="ARBA00023163"/>
    </source>
</evidence>
<protein>
    <submittedName>
        <fullName evidence="4">Uncharacterized protein</fullName>
    </submittedName>
</protein>
<gene>
    <name evidence="4" type="ORF">RIMI_LOCUS498838</name>
</gene>
<evidence type="ECO:0000313" key="4">
    <source>
        <dbReference type="EMBL" id="CAJ0917384.1"/>
    </source>
</evidence>
<keyword evidence="2" id="KW-0804">Transcription</keyword>
<dbReference type="InterPro" id="IPR035500">
    <property type="entry name" value="NHR-like_dom_sf"/>
</dbReference>
<organism evidence="4 5">
    <name type="scientific">Ranitomeya imitator</name>
    <name type="common">mimic poison frog</name>
    <dbReference type="NCBI Taxonomy" id="111125"/>
    <lineage>
        <taxon>Eukaryota</taxon>
        <taxon>Metazoa</taxon>
        <taxon>Chordata</taxon>
        <taxon>Craniata</taxon>
        <taxon>Vertebrata</taxon>
        <taxon>Euteleostomi</taxon>
        <taxon>Amphibia</taxon>
        <taxon>Batrachia</taxon>
        <taxon>Anura</taxon>
        <taxon>Neobatrachia</taxon>
        <taxon>Hyloidea</taxon>
        <taxon>Dendrobatidae</taxon>
        <taxon>Dendrobatinae</taxon>
        <taxon>Ranitomeya</taxon>
    </lineage>
</organism>
<accession>A0ABN9KRG8</accession>
<keyword evidence="5" id="KW-1185">Reference proteome</keyword>
<evidence type="ECO:0000313" key="5">
    <source>
        <dbReference type="Proteomes" id="UP001176940"/>
    </source>
</evidence>
<dbReference type="EMBL" id="CAUEEQ010000592">
    <property type="protein sequence ID" value="CAJ0917384.1"/>
    <property type="molecule type" value="Genomic_DNA"/>
</dbReference>
<dbReference type="SUPFAM" id="SSF48508">
    <property type="entry name" value="Nuclear receptor ligand-binding domain"/>
    <property type="match status" value="1"/>
</dbReference>
<evidence type="ECO:0000256" key="3">
    <source>
        <dbReference type="ARBA" id="ARBA00023170"/>
    </source>
</evidence>
<proteinExistence type="predicted"/>
<sequence length="128" mass="14624">MFCQGSYNYCQEATRCSKGAQSRTAENSPGSKQDLNHVTEREWPGVEPGAWVQWRQTVSESSQTCQGVYTFLSSTLESLEDTDQIHLILDKIIDTLVHFMAKTGLSLQQQQRRLAQLLLILSHIRHMR</sequence>
<keyword evidence="1" id="KW-0805">Transcription regulation</keyword>
<dbReference type="Gene3D" id="1.10.565.10">
    <property type="entry name" value="Retinoid X Receptor"/>
    <property type="match status" value="1"/>
</dbReference>
<comment type="caution">
    <text evidence="4">The sequence shown here is derived from an EMBL/GenBank/DDBJ whole genome shotgun (WGS) entry which is preliminary data.</text>
</comment>
<dbReference type="Proteomes" id="UP001176940">
    <property type="component" value="Unassembled WGS sequence"/>
</dbReference>
<keyword evidence="3" id="KW-0675">Receptor</keyword>